<dbReference type="SUPFAM" id="SSF52058">
    <property type="entry name" value="L domain-like"/>
    <property type="match status" value="3"/>
</dbReference>
<keyword evidence="6" id="KW-0732">Signal</keyword>
<evidence type="ECO:0000256" key="4">
    <source>
        <dbReference type="ARBA" id="ARBA00022614"/>
    </source>
</evidence>
<comment type="similarity">
    <text evidence="2">Belongs to the RLP family.</text>
</comment>
<dbReference type="FunFam" id="3.80.10.10:FF:001678">
    <property type="entry name" value="Calmodulin-binding receptor kinase CaMRLK"/>
    <property type="match status" value="1"/>
</dbReference>
<keyword evidence="11" id="KW-0325">Glycoprotein</keyword>
<keyword evidence="4" id="KW-0433">Leucine-rich repeat</keyword>
<feature type="non-terminal residue" evidence="14">
    <location>
        <position position="1"/>
    </location>
</feature>
<name>A0A059AY53_EUCGR</name>
<evidence type="ECO:0000259" key="13">
    <source>
        <dbReference type="Pfam" id="PF08263"/>
    </source>
</evidence>
<evidence type="ECO:0000256" key="11">
    <source>
        <dbReference type="ARBA" id="ARBA00023180"/>
    </source>
</evidence>
<dbReference type="InterPro" id="IPR003591">
    <property type="entry name" value="Leu-rich_rpt_typical-subtyp"/>
</dbReference>
<evidence type="ECO:0000256" key="7">
    <source>
        <dbReference type="ARBA" id="ARBA00022737"/>
    </source>
</evidence>
<dbReference type="Pfam" id="PF13855">
    <property type="entry name" value="LRR_8"/>
    <property type="match status" value="3"/>
</dbReference>
<evidence type="ECO:0000256" key="6">
    <source>
        <dbReference type="ARBA" id="ARBA00022729"/>
    </source>
</evidence>
<feature type="transmembrane region" description="Helical" evidence="12">
    <location>
        <begin position="965"/>
        <end position="988"/>
    </location>
</feature>
<evidence type="ECO:0000256" key="8">
    <source>
        <dbReference type="ARBA" id="ARBA00022989"/>
    </source>
</evidence>
<evidence type="ECO:0000256" key="3">
    <source>
        <dbReference type="ARBA" id="ARBA00022475"/>
    </source>
</evidence>
<sequence length="1027" mass="114766">NLTSICIEQEREALLQLRQGLSDPYRLLSSWKGEDCCKWKGVTCDRVYGHVIELQLIPHTIRDKNGGIVSPMAQNFSMFGELNSSLLNLRCLTYLDLSGIYFEHGRIPKFLGLMKQLRYLDLSLGNLHGTVPQQLGNLTELQVLDLHDDDGDLVIDDTQWVSHLRSLNYLDIIHLQSLDLSRNRLGGPIPNDIFRNMTSLQHLDLSLNSLNSSILTWFDKFPGLVHLQYLDLSYNFLKGTIANVISHNMTSLQHLNLSWNSLESSIPTWFDKFTSLVDVNLEENHFLSIEGGLFSFLKSKKDLKSLRLGSNLIGDDISTSQGISSGFIDNNLVRLTLDSNFLRGSLPNWLVHFTLLRILWLSYNFFSGPIPEIIGALPNLVTVDLSGNELNGTIPSSFGQLRALQGLCLYNNHLSGAIPDSLGELSQLSVLHLFGNSLGGAISETHFSNLSRLQYLDISNNDNLTFKAEHSWIPPFQLKIIRMDSCKIGSTFPQWMRTQVEVDDISLFNASISGALPKWLGNMTFNHFNLSFNQITGPLPNISSHCDILDLSYNLIFGPLPAHIGEIYVDTLYLNDNFFNGTIPSSLCDMSKLSDLNLGYNELSGSIPNCWCDLSKLYDLNLGGNELSGSIPDCWKGFRLSHLTLSFNKLSEVIPSSIGSLYQLSTLHLNGNRLNGELPLALSNCTSLIILDLGENNFSGSIPTWFNESFFLLKIMRLRENSFTGSIPPQLCSLSGLQILDMAVNNFTGTIPRCLGHISGMKNFNQDIPSHLGWNREPAVEIIKGRYNAYTKENLSHLNWNREHVVEIMKGRYDEYTKTVLQLVVNLDLSSNNLIGPIPKELTLLTGMHGLNLSHNLLFGDIPIGIGDIKSLESLDLANNHLSGTIPKGISVLTFLSHLNLSHNNFTGQIPKGNQIQTLDDPSIYAGNPLLCGDLLRRKCPSAEAPQALNTSHSEDTHEETKLKLLFYLVIMLGFATGFWSFFGVLHFKKDWRCAYFSFVDQAIVKACVVTAMKVAKLKRLRQPSST</sequence>
<organism evidence="14">
    <name type="scientific">Eucalyptus grandis</name>
    <name type="common">Flooded gum</name>
    <dbReference type="NCBI Taxonomy" id="71139"/>
    <lineage>
        <taxon>Eukaryota</taxon>
        <taxon>Viridiplantae</taxon>
        <taxon>Streptophyta</taxon>
        <taxon>Embryophyta</taxon>
        <taxon>Tracheophyta</taxon>
        <taxon>Spermatophyta</taxon>
        <taxon>Magnoliopsida</taxon>
        <taxon>eudicotyledons</taxon>
        <taxon>Gunneridae</taxon>
        <taxon>Pentapetalae</taxon>
        <taxon>rosids</taxon>
        <taxon>malvids</taxon>
        <taxon>Myrtales</taxon>
        <taxon>Myrtaceae</taxon>
        <taxon>Myrtoideae</taxon>
        <taxon>Eucalypteae</taxon>
        <taxon>Eucalyptus</taxon>
    </lineage>
</organism>
<keyword evidence="5 12" id="KW-0812">Transmembrane</keyword>
<keyword evidence="3" id="KW-1003">Cell membrane</keyword>
<dbReference type="Pfam" id="PF00560">
    <property type="entry name" value="LRR_1"/>
    <property type="match status" value="7"/>
</dbReference>
<reference evidence="14" key="1">
    <citation type="submission" date="2013-07" db="EMBL/GenBank/DDBJ databases">
        <title>The genome of Eucalyptus grandis.</title>
        <authorList>
            <person name="Schmutz J."/>
            <person name="Hayes R."/>
            <person name="Myburg A."/>
            <person name="Tuskan G."/>
            <person name="Grattapaglia D."/>
            <person name="Rokhsar D.S."/>
        </authorList>
    </citation>
    <scope>NUCLEOTIDE SEQUENCE</scope>
    <source>
        <tissue evidence="14">Leaf extractions</tissue>
    </source>
</reference>
<dbReference type="eggNOG" id="KOG0619">
    <property type="taxonomic scope" value="Eukaryota"/>
</dbReference>
<dbReference type="InterPro" id="IPR013210">
    <property type="entry name" value="LRR_N_plant-typ"/>
</dbReference>
<dbReference type="Pfam" id="PF08263">
    <property type="entry name" value="LRRNT_2"/>
    <property type="match status" value="1"/>
</dbReference>
<dbReference type="GO" id="GO:0005886">
    <property type="term" value="C:plasma membrane"/>
    <property type="evidence" value="ECO:0007669"/>
    <property type="project" value="UniProtKB-SubCell"/>
</dbReference>
<dbReference type="SMART" id="SM00369">
    <property type="entry name" value="LRR_TYP"/>
    <property type="match status" value="11"/>
</dbReference>
<keyword evidence="8 12" id="KW-1133">Transmembrane helix</keyword>
<evidence type="ECO:0000256" key="10">
    <source>
        <dbReference type="ARBA" id="ARBA00023170"/>
    </source>
</evidence>
<dbReference type="InterPro" id="IPR001611">
    <property type="entry name" value="Leu-rich_rpt"/>
</dbReference>
<evidence type="ECO:0000256" key="12">
    <source>
        <dbReference type="SAM" id="Phobius"/>
    </source>
</evidence>
<dbReference type="InParanoid" id="A0A059AY53"/>
<dbReference type="Gene3D" id="3.80.10.10">
    <property type="entry name" value="Ribonuclease Inhibitor"/>
    <property type="match status" value="7"/>
</dbReference>
<dbReference type="OMA" id="CHEQERL"/>
<gene>
    <name evidence="14" type="ORF">EUGRSUZ_H01044</name>
</gene>
<keyword evidence="7" id="KW-0677">Repeat</keyword>
<protein>
    <recommendedName>
        <fullName evidence="13">Leucine-rich repeat-containing N-terminal plant-type domain-containing protein</fullName>
    </recommendedName>
</protein>
<evidence type="ECO:0000256" key="2">
    <source>
        <dbReference type="ARBA" id="ARBA00009592"/>
    </source>
</evidence>
<dbReference type="AlphaFoldDB" id="A0A059AY53"/>
<evidence type="ECO:0000256" key="1">
    <source>
        <dbReference type="ARBA" id="ARBA00004251"/>
    </source>
</evidence>
<dbReference type="InterPro" id="IPR046956">
    <property type="entry name" value="RLP23-like"/>
</dbReference>
<evidence type="ECO:0000313" key="14">
    <source>
        <dbReference type="EMBL" id="KCW58360.1"/>
    </source>
</evidence>
<evidence type="ECO:0000256" key="5">
    <source>
        <dbReference type="ARBA" id="ARBA00022692"/>
    </source>
</evidence>
<keyword evidence="9 12" id="KW-0472">Membrane</keyword>
<proteinExistence type="inferred from homology"/>
<accession>A0A059AY53</accession>
<evidence type="ECO:0000256" key="9">
    <source>
        <dbReference type="ARBA" id="ARBA00023136"/>
    </source>
</evidence>
<dbReference type="PANTHER" id="PTHR48063">
    <property type="entry name" value="LRR RECEPTOR-LIKE KINASE"/>
    <property type="match status" value="1"/>
</dbReference>
<comment type="subcellular location">
    <subcellularLocation>
        <location evidence="1">Cell membrane</location>
        <topology evidence="1">Single-pass type I membrane protein</topology>
    </subcellularLocation>
</comment>
<dbReference type="FunFam" id="3.80.10.10:FF:000383">
    <property type="entry name" value="Leucine-rich repeat receptor protein kinase EMS1"/>
    <property type="match status" value="1"/>
</dbReference>
<dbReference type="Gramene" id="KCW58360">
    <property type="protein sequence ID" value="KCW58360"/>
    <property type="gene ID" value="EUGRSUZ_H01044"/>
</dbReference>
<dbReference type="FunFam" id="3.80.10.10:FF:000095">
    <property type="entry name" value="LRR receptor-like serine/threonine-protein kinase GSO1"/>
    <property type="match status" value="1"/>
</dbReference>
<keyword evidence="10" id="KW-0675">Receptor</keyword>
<dbReference type="PANTHER" id="PTHR48063:SF112">
    <property type="entry name" value="RECEPTOR LIKE PROTEIN 30-LIKE"/>
    <property type="match status" value="1"/>
</dbReference>
<dbReference type="InterPro" id="IPR032675">
    <property type="entry name" value="LRR_dom_sf"/>
</dbReference>
<feature type="domain" description="Leucine-rich repeat-containing N-terminal plant-type" evidence="13">
    <location>
        <begin position="8"/>
        <end position="45"/>
    </location>
</feature>
<dbReference type="FunFam" id="3.80.10.10:FF:000111">
    <property type="entry name" value="LRR receptor-like serine/threonine-protein kinase ERECTA"/>
    <property type="match status" value="1"/>
</dbReference>
<dbReference type="EMBL" id="KK198760">
    <property type="protein sequence ID" value="KCW58360.1"/>
    <property type="molecule type" value="Genomic_DNA"/>
</dbReference>